<dbReference type="KEGG" id="spu:592046"/>
<dbReference type="GO" id="GO:1990817">
    <property type="term" value="F:poly(A) RNA polymerase activity"/>
    <property type="evidence" value="ECO:0000318"/>
    <property type="project" value="GO_Central"/>
</dbReference>
<dbReference type="Gene3D" id="3.30.460.10">
    <property type="entry name" value="Beta Polymerase, domain 2"/>
    <property type="match status" value="1"/>
</dbReference>
<dbReference type="EC" id="2.7.7.19" evidence="3"/>
<feature type="compositionally biased region" description="Low complexity" evidence="7">
    <location>
        <begin position="778"/>
        <end position="809"/>
    </location>
</feature>
<comment type="similarity">
    <text evidence="2">Belongs to the DNA polymerase type-B-like family.</text>
</comment>
<comment type="cofactor">
    <cofactor evidence="1">
        <name>Mn(2+)</name>
        <dbReference type="ChEBI" id="CHEBI:29035"/>
    </cofactor>
</comment>
<sequence length="830" mass="90897">MDPRVTWYQPEQLGRATDLWTQIFDSATLTEELQNFHVGDSMSKGGTGSPSPNSRSGVGTRTAPDYIPLNGDNAAHARKKKGANGFIFGDRQDTINRKRKDNLASTYDWNHSGKLRNGGTPWRMPSQRYCGIVGLHHEIIDFYHFMLPRHEEHHMRREVVQRIQGIVRSIWPKAKVEIYGSTRTMLYLPTSDIDLVLFGDIGESPFFRLGNELEKSGIAEQGSIKVLDKASVPIVKLTDNVTKVRVDISFNMQTGTDCAKLIEEFICQFPSLPFMVFVLKQFLLQRDLNEVWTGGISSYSLILMIVSFLQLHAPPEPENLGVLLIEFFELYGNSFNYFKTGISVTEGGYYFSKEDAQRKMTQGYRTSMLCIEDPLNPGQDITKNSYGFMSVKQAFHYAYRVLCQAAIPHIDQEDETDSILARIIRVTDEVVTYRQWVQQHWYHKVANLIPPAMIPSMHYLHMVAMNQLPLPDNTAIRIDNQGNQAQQQQQQQKHANNNNNPTTLNNNNLSARTTTPTTSCSSPSPIPSEEGVVDKSVTLAGQGLNELRTVSTTTTTTTTTITTSTPTRLQQLPVHQQVQLSPESPPVIGMPSSPESDANSTGMLSSPSSQDDLSSCSDAESEHSTASSKDSGGESMMKTTPPLPLPPPPGRHINATVTVTSSSMMTPSIIVSSSTSQRTATPPIIKPSAVLLGSGTNTTVTGAASKPKPANKDGEGPKTVSMSSLVVTHKGEAQAAPATSTISTTSSAAPVTKVVPVTTTVTSIQQPVTSRTYRNKSHQYSSQGQQSSGKYRNSSASSSSNNNNTTGNGNVSGGKRLKRRHKQNGGAANR</sequence>
<feature type="region of interest" description="Disordered" evidence="7">
    <location>
        <begin position="481"/>
        <end position="533"/>
    </location>
</feature>
<evidence type="ECO:0000256" key="2">
    <source>
        <dbReference type="ARBA" id="ARBA00008593"/>
    </source>
</evidence>
<dbReference type="FunFam" id="1.10.1410.10:FF:000003">
    <property type="entry name" value="non-canonical poly(A) RNA polymerase PAPD7"/>
    <property type="match status" value="1"/>
</dbReference>
<reference evidence="10" key="2">
    <citation type="submission" date="2021-01" db="UniProtKB">
        <authorList>
            <consortium name="EnsemblMetazoa"/>
        </authorList>
    </citation>
    <scope>IDENTIFICATION</scope>
</reference>
<dbReference type="PANTHER" id="PTHR23092:SF15">
    <property type="entry name" value="INACTIVE NON-CANONICAL POLY(A) RNA POLYMERASE PROTEIN TRF4-2-RELATED"/>
    <property type="match status" value="1"/>
</dbReference>
<dbReference type="FunCoup" id="A0A7M7N679">
    <property type="interactions" value="856"/>
</dbReference>
<feature type="compositionally biased region" description="Low complexity" evidence="7">
    <location>
        <begin position="549"/>
        <end position="580"/>
    </location>
</feature>
<evidence type="ECO:0000259" key="8">
    <source>
        <dbReference type="Pfam" id="PF03828"/>
    </source>
</evidence>
<organism evidence="10 11">
    <name type="scientific">Strongylocentrotus purpuratus</name>
    <name type="common">Purple sea urchin</name>
    <dbReference type="NCBI Taxonomy" id="7668"/>
    <lineage>
        <taxon>Eukaryota</taxon>
        <taxon>Metazoa</taxon>
        <taxon>Echinodermata</taxon>
        <taxon>Eleutherozoa</taxon>
        <taxon>Echinozoa</taxon>
        <taxon>Echinoidea</taxon>
        <taxon>Euechinoidea</taxon>
        <taxon>Echinacea</taxon>
        <taxon>Camarodonta</taxon>
        <taxon>Echinidea</taxon>
        <taxon>Strongylocentrotidae</taxon>
        <taxon>Strongylocentrotus</taxon>
    </lineage>
</organism>
<evidence type="ECO:0000256" key="7">
    <source>
        <dbReference type="SAM" id="MobiDB-lite"/>
    </source>
</evidence>
<dbReference type="GO" id="GO:0043634">
    <property type="term" value="P:polyadenylation-dependent ncRNA catabolic process"/>
    <property type="evidence" value="ECO:0000318"/>
    <property type="project" value="GO_Central"/>
</dbReference>
<feature type="compositionally biased region" description="Low complexity" evidence="7">
    <location>
        <begin position="605"/>
        <end position="618"/>
    </location>
</feature>
<feature type="compositionally biased region" description="Low complexity" evidence="7">
    <location>
        <begin position="733"/>
        <end position="770"/>
    </location>
</feature>
<dbReference type="GO" id="GO:0031123">
    <property type="term" value="P:RNA 3'-end processing"/>
    <property type="evidence" value="ECO:0000318"/>
    <property type="project" value="GO_Central"/>
</dbReference>
<dbReference type="InterPro" id="IPR002058">
    <property type="entry name" value="PAP_assoc"/>
</dbReference>
<evidence type="ECO:0000256" key="4">
    <source>
        <dbReference type="ARBA" id="ARBA00022679"/>
    </source>
</evidence>
<reference evidence="11" key="1">
    <citation type="submission" date="2015-02" db="EMBL/GenBank/DDBJ databases">
        <title>Genome sequencing for Strongylocentrotus purpuratus.</title>
        <authorList>
            <person name="Murali S."/>
            <person name="Liu Y."/>
            <person name="Vee V."/>
            <person name="English A."/>
            <person name="Wang M."/>
            <person name="Skinner E."/>
            <person name="Han Y."/>
            <person name="Muzny D.M."/>
            <person name="Worley K.C."/>
            <person name="Gibbs R.A."/>
        </authorList>
    </citation>
    <scope>NUCLEOTIDE SEQUENCE</scope>
</reference>
<dbReference type="InterPro" id="IPR043519">
    <property type="entry name" value="NT_sf"/>
</dbReference>
<dbReference type="OrthoDB" id="273917at2759"/>
<feature type="region of interest" description="Disordered" evidence="7">
    <location>
        <begin position="700"/>
        <end position="830"/>
    </location>
</feature>
<feature type="domain" description="PAP-associated" evidence="8">
    <location>
        <begin position="319"/>
        <end position="377"/>
    </location>
</feature>
<evidence type="ECO:0000313" key="11">
    <source>
        <dbReference type="Proteomes" id="UP000007110"/>
    </source>
</evidence>
<keyword evidence="11" id="KW-1185">Reference proteome</keyword>
<proteinExistence type="inferred from homology"/>
<feature type="region of interest" description="Disordered" evidence="7">
    <location>
        <begin position="38"/>
        <end position="73"/>
    </location>
</feature>
<feature type="compositionally biased region" description="Pro residues" evidence="7">
    <location>
        <begin position="641"/>
        <end position="650"/>
    </location>
</feature>
<dbReference type="GO" id="GO:0005730">
    <property type="term" value="C:nucleolus"/>
    <property type="evidence" value="ECO:0000318"/>
    <property type="project" value="GO_Central"/>
</dbReference>
<dbReference type="OMA" id="RHINATV"/>
<dbReference type="RefSeq" id="XP_030831737.1">
    <property type="nucleotide sequence ID" value="XM_030975877.1"/>
</dbReference>
<feature type="compositionally biased region" description="Polar residues" evidence="7">
    <location>
        <begin position="49"/>
        <end position="59"/>
    </location>
</feature>
<evidence type="ECO:0000256" key="3">
    <source>
        <dbReference type="ARBA" id="ARBA00012388"/>
    </source>
</evidence>
<dbReference type="Proteomes" id="UP000007110">
    <property type="component" value="Unassembled WGS sequence"/>
</dbReference>
<dbReference type="GeneID" id="592046"/>
<dbReference type="CDD" id="cd05402">
    <property type="entry name" value="NT_PAP_TUTase"/>
    <property type="match status" value="1"/>
</dbReference>
<feature type="compositionally biased region" description="Polar residues" evidence="7">
    <location>
        <begin position="593"/>
        <end position="604"/>
    </location>
</feature>
<evidence type="ECO:0000313" key="10">
    <source>
        <dbReference type="EnsemblMetazoa" id="XP_030831737"/>
    </source>
</evidence>
<evidence type="ECO:0000259" key="9">
    <source>
        <dbReference type="Pfam" id="PF22600"/>
    </source>
</evidence>
<dbReference type="GO" id="GO:0031499">
    <property type="term" value="C:TRAMP complex"/>
    <property type="evidence" value="ECO:0000318"/>
    <property type="project" value="GO_Central"/>
</dbReference>
<feature type="region of interest" description="Disordered" evidence="7">
    <location>
        <begin position="548"/>
        <end position="650"/>
    </location>
</feature>
<dbReference type="InterPro" id="IPR045862">
    <property type="entry name" value="Trf4-like"/>
</dbReference>
<protein>
    <recommendedName>
        <fullName evidence="3">polynucleotide adenylyltransferase</fullName>
        <ecNumber evidence="3">2.7.7.19</ecNumber>
    </recommendedName>
</protein>
<dbReference type="FunFam" id="3.30.460.10:FF:000006">
    <property type="entry name" value="non-canonical poly(A) RNA polymerase PAPD5"/>
    <property type="match status" value="1"/>
</dbReference>
<name>A0A7M7N679_STRPU</name>
<dbReference type="PANTHER" id="PTHR23092">
    <property type="entry name" value="POLY(A) RNA POLYMERASE"/>
    <property type="match status" value="1"/>
</dbReference>
<feature type="compositionally biased region" description="Low complexity" evidence="7">
    <location>
        <begin position="481"/>
        <end position="523"/>
    </location>
</feature>
<keyword evidence="6" id="KW-0460">Magnesium</keyword>
<dbReference type="Pfam" id="PF22600">
    <property type="entry name" value="MTPAP-like_central"/>
    <property type="match status" value="1"/>
</dbReference>
<evidence type="ECO:0000256" key="6">
    <source>
        <dbReference type="ARBA" id="ARBA00022842"/>
    </source>
</evidence>
<accession>A0A7M7N679</accession>
<dbReference type="SUPFAM" id="SSF81631">
    <property type="entry name" value="PAP/OAS1 substrate-binding domain"/>
    <property type="match status" value="1"/>
</dbReference>
<dbReference type="SUPFAM" id="SSF81301">
    <property type="entry name" value="Nucleotidyltransferase"/>
    <property type="match status" value="1"/>
</dbReference>
<feature type="domain" description="Poly(A) RNA polymerase mitochondrial-like central palm" evidence="9">
    <location>
        <begin position="135"/>
        <end position="263"/>
    </location>
</feature>
<keyword evidence="5" id="KW-0479">Metal-binding</keyword>
<dbReference type="Pfam" id="PF03828">
    <property type="entry name" value="PAP_assoc"/>
    <property type="match status" value="1"/>
</dbReference>
<dbReference type="EnsemblMetazoa" id="XM_030975877">
    <property type="protein sequence ID" value="XP_030831737"/>
    <property type="gene ID" value="LOC592046"/>
</dbReference>
<dbReference type="GO" id="GO:0046872">
    <property type="term" value="F:metal ion binding"/>
    <property type="evidence" value="ECO:0007669"/>
    <property type="project" value="UniProtKB-KW"/>
</dbReference>
<dbReference type="InterPro" id="IPR054708">
    <property type="entry name" value="MTPAP-like_central"/>
</dbReference>
<evidence type="ECO:0000256" key="1">
    <source>
        <dbReference type="ARBA" id="ARBA00001936"/>
    </source>
</evidence>
<evidence type="ECO:0000256" key="5">
    <source>
        <dbReference type="ARBA" id="ARBA00022723"/>
    </source>
</evidence>
<keyword evidence="4" id="KW-0808">Transferase</keyword>
<dbReference type="AlphaFoldDB" id="A0A7M7N679"/>
<dbReference type="Gene3D" id="1.10.1410.10">
    <property type="match status" value="1"/>
</dbReference>
<dbReference type="InParanoid" id="A0A7M7N679"/>